<gene>
    <name evidence="2" type="ORF">L0M17_16630</name>
</gene>
<name>A0ABS9U4H0_9MICC</name>
<evidence type="ECO:0000259" key="1">
    <source>
        <dbReference type="Pfam" id="PF12172"/>
    </source>
</evidence>
<dbReference type="Proteomes" id="UP001202922">
    <property type="component" value="Unassembled WGS sequence"/>
</dbReference>
<dbReference type="InterPro" id="IPR012340">
    <property type="entry name" value="NA-bd_OB-fold"/>
</dbReference>
<dbReference type="SUPFAM" id="SSF50249">
    <property type="entry name" value="Nucleic acid-binding proteins"/>
    <property type="match status" value="1"/>
</dbReference>
<protein>
    <submittedName>
        <fullName evidence="2">Zinc ribbon domain-containing protein</fullName>
    </submittedName>
</protein>
<dbReference type="InterPro" id="IPR022002">
    <property type="entry name" value="ChsH2_Znr"/>
</dbReference>
<feature type="domain" description="ChsH2 rubredoxin-like zinc ribbon" evidence="1">
    <location>
        <begin position="5"/>
        <end position="29"/>
    </location>
</feature>
<organism evidence="2 3">
    <name type="scientific">Sinomonas terrae</name>
    <dbReference type="NCBI Taxonomy" id="2908838"/>
    <lineage>
        <taxon>Bacteria</taxon>
        <taxon>Bacillati</taxon>
        <taxon>Actinomycetota</taxon>
        <taxon>Actinomycetes</taxon>
        <taxon>Micrococcales</taxon>
        <taxon>Micrococcaceae</taxon>
        <taxon>Sinomonas</taxon>
    </lineage>
</organism>
<keyword evidence="3" id="KW-1185">Reference proteome</keyword>
<dbReference type="RefSeq" id="WP_241055468.1">
    <property type="nucleotide sequence ID" value="NZ_JAKZBV010000001.1"/>
</dbReference>
<proteinExistence type="predicted"/>
<dbReference type="Pfam" id="PF12172">
    <property type="entry name" value="zf-ChsH2"/>
    <property type="match status" value="1"/>
</dbReference>
<evidence type="ECO:0000313" key="3">
    <source>
        <dbReference type="Proteomes" id="UP001202922"/>
    </source>
</evidence>
<sequence length="102" mass="10766">MSATLQRCDSCGASLFPFRLFCPACGHSDFVEHDVDDAVLEEATALADGTVLATVRCATGTRLIARILGGEASPGSRVTLTNEPNADGGTVAYVPFNREVKY</sequence>
<accession>A0ABS9U4H0</accession>
<dbReference type="EMBL" id="JAKZBV010000001">
    <property type="protein sequence ID" value="MCH6471583.1"/>
    <property type="molecule type" value="Genomic_DNA"/>
</dbReference>
<comment type="caution">
    <text evidence="2">The sequence shown here is derived from an EMBL/GenBank/DDBJ whole genome shotgun (WGS) entry which is preliminary data.</text>
</comment>
<reference evidence="2 3" key="1">
    <citation type="submission" date="2022-03" db="EMBL/GenBank/DDBJ databases">
        <title>Sinomonas sp. isolated from a soil.</title>
        <authorList>
            <person name="Han J."/>
            <person name="Kim D.-U."/>
        </authorList>
    </citation>
    <scope>NUCLEOTIDE SEQUENCE [LARGE SCALE GENOMIC DNA]</scope>
    <source>
        <strain evidence="2 3">5-5</strain>
    </source>
</reference>
<evidence type="ECO:0000313" key="2">
    <source>
        <dbReference type="EMBL" id="MCH6471583.1"/>
    </source>
</evidence>